<organism evidence="3 4">
    <name type="scientific">Zymoseptoria brevis</name>
    <dbReference type="NCBI Taxonomy" id="1047168"/>
    <lineage>
        <taxon>Eukaryota</taxon>
        <taxon>Fungi</taxon>
        <taxon>Dikarya</taxon>
        <taxon>Ascomycota</taxon>
        <taxon>Pezizomycotina</taxon>
        <taxon>Dothideomycetes</taxon>
        <taxon>Dothideomycetidae</taxon>
        <taxon>Mycosphaerellales</taxon>
        <taxon>Mycosphaerellaceae</taxon>
        <taxon>Zymoseptoria</taxon>
    </lineage>
</organism>
<comment type="caution">
    <text evidence="3">The sequence shown here is derived from an EMBL/GenBank/DDBJ whole genome shotgun (WGS) entry which is preliminary data.</text>
</comment>
<dbReference type="GO" id="GO:0008270">
    <property type="term" value="F:zinc ion binding"/>
    <property type="evidence" value="ECO:0007669"/>
    <property type="project" value="UniProtKB-KW"/>
</dbReference>
<gene>
    <name evidence="3" type="ORF">TI39_contig675g00007</name>
</gene>
<dbReference type="PROSITE" id="PS50089">
    <property type="entry name" value="ZF_RING_2"/>
    <property type="match status" value="1"/>
</dbReference>
<keyword evidence="1" id="KW-0862">Zinc</keyword>
<keyword evidence="1" id="KW-0479">Metal-binding</keyword>
<dbReference type="SUPFAM" id="SSF57850">
    <property type="entry name" value="RING/U-box"/>
    <property type="match status" value="1"/>
</dbReference>
<keyword evidence="4" id="KW-1185">Reference proteome</keyword>
<evidence type="ECO:0000259" key="2">
    <source>
        <dbReference type="PROSITE" id="PS50089"/>
    </source>
</evidence>
<accession>A0A0F4GH27</accession>
<reference evidence="3 4" key="1">
    <citation type="submission" date="2015-03" db="EMBL/GenBank/DDBJ databases">
        <title>RNA-seq based gene annotation and comparative genomics of four Zymoseptoria species reveal species-specific pathogenicity related genes and transposable element activity.</title>
        <authorList>
            <person name="Grandaubert J."/>
            <person name="Bhattacharyya A."/>
            <person name="Stukenbrock E.H."/>
        </authorList>
    </citation>
    <scope>NUCLEOTIDE SEQUENCE [LARGE SCALE GENOMIC DNA]</scope>
    <source>
        <strain evidence="3 4">Zb18110</strain>
    </source>
</reference>
<dbReference type="AlphaFoldDB" id="A0A0F4GH27"/>
<name>A0A0F4GH27_9PEZI</name>
<dbReference type="EMBL" id="LAFY01000667">
    <property type="protein sequence ID" value="KJX96322.1"/>
    <property type="molecule type" value="Genomic_DNA"/>
</dbReference>
<sequence length="558" mass="63127">MPSQTTTQIAERIFSKTKPVLDVAQPLIAVFSGVSHGGTHRVDVEYPCRQLLGDEVRLALEGPHNALQRFDPTLPLVPDAAVTARAGRGNDNENGMTSYHQCTGSFDGYPPFGTFHETMEAVLRFSGYSEVKTVVYTTTTDPVPRLRIQLSCQSIEAGPNAMHMQREFNMLLAEYDTLDGMIPNDERPQWADDLDDVLTRISDRACRHVADHYYGPHGDREHGGGLHAALAKFGKIRHPKYAAVIPAIVTRVDTNQLSEDDRACPICAEKFLKPGHEAVVLESSCGHSQHLICQYCVLNICETKGPKEACCPQCRAKFFITQAHLDFLVFGIQPNGKFLADPLFTKWENFQRSCSDLDKQSAINAHNTLALTNPSTLFNIWLTLISDDLAIDGEVSDKRLDCTPEFRTLVLLVEAFFRYEHGRQYTTVGLRYAILEDIHSTFTQDIAELVGRELDDIPVRDPTQPIGVGFFRPGMAEAIERSLERFCRVLELRLCECGKDADEFGRHFHGDRYFWDPREVGREQEILWEEDQLDETIVIHRELMRLENEFRIARAMAR</sequence>
<proteinExistence type="predicted"/>
<protein>
    <recommendedName>
        <fullName evidence="2">RING-type domain-containing protein</fullName>
    </recommendedName>
</protein>
<dbReference type="InterPro" id="IPR001841">
    <property type="entry name" value="Znf_RING"/>
</dbReference>
<dbReference type="InterPro" id="IPR013083">
    <property type="entry name" value="Znf_RING/FYVE/PHD"/>
</dbReference>
<evidence type="ECO:0000313" key="4">
    <source>
        <dbReference type="Proteomes" id="UP000033647"/>
    </source>
</evidence>
<evidence type="ECO:0000313" key="3">
    <source>
        <dbReference type="EMBL" id="KJX96322.1"/>
    </source>
</evidence>
<dbReference type="Gene3D" id="3.30.40.10">
    <property type="entry name" value="Zinc/RING finger domain, C3HC4 (zinc finger)"/>
    <property type="match status" value="1"/>
</dbReference>
<dbReference type="OrthoDB" id="3626072at2759"/>
<feature type="domain" description="RING-type" evidence="2">
    <location>
        <begin position="264"/>
        <end position="315"/>
    </location>
</feature>
<keyword evidence="1" id="KW-0863">Zinc-finger</keyword>
<evidence type="ECO:0000256" key="1">
    <source>
        <dbReference type="PROSITE-ProRule" id="PRU00175"/>
    </source>
</evidence>
<dbReference type="Proteomes" id="UP000033647">
    <property type="component" value="Unassembled WGS sequence"/>
</dbReference>